<keyword evidence="5 9" id="KW-0808">Transferase</keyword>
<feature type="site" description="Interaction with histone H4 N-terminus" evidence="12">
    <location>
        <position position="219"/>
    </location>
</feature>
<dbReference type="EMBL" id="LNIX01000021">
    <property type="protein sequence ID" value="OXA43782.1"/>
    <property type="molecule type" value="Genomic_DNA"/>
</dbReference>
<dbReference type="STRING" id="158441.A0A226DDX8"/>
<keyword evidence="6" id="KW-0539">Nucleus</keyword>
<dbReference type="GO" id="GO:0005634">
    <property type="term" value="C:nucleus"/>
    <property type="evidence" value="ECO:0007669"/>
    <property type="project" value="UniProtKB-SubCell"/>
</dbReference>
<evidence type="ECO:0000256" key="2">
    <source>
        <dbReference type="ARBA" id="ARBA00010543"/>
    </source>
</evidence>
<dbReference type="InterPro" id="IPR013523">
    <property type="entry name" value="Hist_AcTrfase_HAT1_C"/>
</dbReference>
<dbReference type="SUPFAM" id="SSF55729">
    <property type="entry name" value="Acyl-CoA N-acyltransferases (Nat)"/>
    <property type="match status" value="1"/>
</dbReference>
<evidence type="ECO:0000259" key="14">
    <source>
        <dbReference type="Pfam" id="PF21183"/>
    </source>
</evidence>
<gene>
    <name evidence="15" type="ORF">Fcan01_21649</name>
</gene>
<evidence type="ECO:0000256" key="7">
    <source>
        <dbReference type="ARBA" id="ARBA00023315"/>
    </source>
</evidence>
<dbReference type="GO" id="GO:0000781">
    <property type="term" value="C:chromosome, telomeric region"/>
    <property type="evidence" value="ECO:0007669"/>
    <property type="project" value="GOC"/>
</dbReference>
<dbReference type="PANTHER" id="PTHR12046">
    <property type="entry name" value="HISTONE ACETYLTRANSFERASE TYPE B CATALYTIC SUBUNIT"/>
    <property type="match status" value="1"/>
</dbReference>
<dbReference type="InterPro" id="IPR048776">
    <property type="entry name" value="HAT1_C"/>
</dbReference>
<comment type="subcellular location">
    <subcellularLocation>
        <location evidence="1">Nucleus</location>
    </subcellularLocation>
</comment>
<evidence type="ECO:0000256" key="6">
    <source>
        <dbReference type="ARBA" id="ARBA00023242"/>
    </source>
</evidence>
<dbReference type="GO" id="GO:0004402">
    <property type="term" value="F:histone acetyltransferase activity"/>
    <property type="evidence" value="ECO:0007669"/>
    <property type="project" value="UniProtKB-UniRule"/>
</dbReference>
<comment type="similarity">
    <text evidence="2 9">Belongs to the HAT1 family.</text>
</comment>
<evidence type="ECO:0000256" key="10">
    <source>
        <dbReference type="PIRSR" id="PIRSR038084-1"/>
    </source>
</evidence>
<dbReference type="PIRSF" id="PIRSF038084">
    <property type="entry name" value="HAT-B_cat"/>
    <property type="match status" value="1"/>
</dbReference>
<evidence type="ECO:0000256" key="3">
    <source>
        <dbReference type="ARBA" id="ARBA00013184"/>
    </source>
</evidence>
<keyword evidence="16" id="KW-1185">Reference proteome</keyword>
<keyword evidence="7 9" id="KW-0012">Acyltransferase</keyword>
<evidence type="ECO:0000313" key="16">
    <source>
        <dbReference type="Proteomes" id="UP000198287"/>
    </source>
</evidence>
<evidence type="ECO:0000256" key="8">
    <source>
        <dbReference type="ARBA" id="ARBA00048017"/>
    </source>
</evidence>
<feature type="region of interest" description="Interaction with histone H4 N-terminus" evidence="11">
    <location>
        <begin position="56"/>
        <end position="58"/>
    </location>
</feature>
<dbReference type="GO" id="GO:0031509">
    <property type="term" value="P:subtelomeric heterochromatin formation"/>
    <property type="evidence" value="ECO:0007669"/>
    <property type="project" value="InterPro"/>
</dbReference>
<comment type="catalytic activity">
    <reaction evidence="8 9">
        <text>L-lysyl-[protein] + acetyl-CoA = N(6)-acetyl-L-lysyl-[protein] + CoA + H(+)</text>
        <dbReference type="Rhea" id="RHEA:45948"/>
        <dbReference type="Rhea" id="RHEA-COMP:9752"/>
        <dbReference type="Rhea" id="RHEA-COMP:10731"/>
        <dbReference type="ChEBI" id="CHEBI:15378"/>
        <dbReference type="ChEBI" id="CHEBI:29969"/>
        <dbReference type="ChEBI" id="CHEBI:57287"/>
        <dbReference type="ChEBI" id="CHEBI:57288"/>
        <dbReference type="ChEBI" id="CHEBI:61930"/>
        <dbReference type="EC" id="2.3.1.48"/>
    </reaction>
</comment>
<dbReference type="EC" id="2.3.1.48" evidence="3 9"/>
<dbReference type="OrthoDB" id="10253098at2759"/>
<evidence type="ECO:0000256" key="4">
    <source>
        <dbReference type="ARBA" id="ARBA00021268"/>
    </source>
</evidence>
<comment type="caution">
    <text evidence="15">The sequence shown here is derived from an EMBL/GenBank/DDBJ whole genome shotgun (WGS) entry which is preliminary data.</text>
</comment>
<protein>
    <recommendedName>
        <fullName evidence="4 9">Histone acetyltransferase type B catalytic subunit</fullName>
        <ecNumber evidence="3 9">2.3.1.48</ecNumber>
    </recommendedName>
</protein>
<organism evidence="15 16">
    <name type="scientific">Folsomia candida</name>
    <name type="common">Springtail</name>
    <dbReference type="NCBI Taxonomy" id="158441"/>
    <lineage>
        <taxon>Eukaryota</taxon>
        <taxon>Metazoa</taxon>
        <taxon>Ecdysozoa</taxon>
        <taxon>Arthropoda</taxon>
        <taxon>Hexapoda</taxon>
        <taxon>Collembola</taxon>
        <taxon>Entomobryomorpha</taxon>
        <taxon>Isotomoidea</taxon>
        <taxon>Isotomidae</taxon>
        <taxon>Proisotominae</taxon>
        <taxon>Folsomia</taxon>
    </lineage>
</organism>
<name>A0A226DDX8_FOLCA</name>
<accession>A0A226DDX8</accession>
<dbReference type="GO" id="GO:0042393">
    <property type="term" value="F:histone binding"/>
    <property type="evidence" value="ECO:0007669"/>
    <property type="project" value="InterPro"/>
</dbReference>
<dbReference type="InterPro" id="IPR037113">
    <property type="entry name" value="Hat1_N_sf"/>
</dbReference>
<dbReference type="Gene3D" id="3.90.360.10">
    <property type="entry name" value="Histone acetyl transferase 1 (HAT1), N-terminal domain"/>
    <property type="match status" value="1"/>
</dbReference>
<feature type="active site" description="Proton donor/acceptor" evidence="10">
    <location>
        <position position="297"/>
    </location>
</feature>
<dbReference type="Gene3D" id="1.10.10.390">
    <property type="match status" value="1"/>
</dbReference>
<dbReference type="Pfam" id="PF10394">
    <property type="entry name" value="Hat1_N"/>
    <property type="match status" value="1"/>
</dbReference>
<dbReference type="AlphaFoldDB" id="A0A226DDX8"/>
<evidence type="ECO:0000256" key="5">
    <source>
        <dbReference type="ARBA" id="ARBA00022679"/>
    </source>
</evidence>
<evidence type="ECO:0000256" key="11">
    <source>
        <dbReference type="PIRSR" id="PIRSR038084-2"/>
    </source>
</evidence>
<sequence>MAAEDPKIKSDKSSEMDRFVCDGNDAVQFRLIRNVKDLENSRDAFHPEMCHQVFNEGETIFGYENLSINVCLTAGSLKPYMGISYNKKVSKAQSDGIEADDVISKMSEVLREGYTENLDEFSGFVEKEENEFKPVGELLHNFSTNFKVRQDDKGQKARKNTNGVSSNGHGDIGAERCFEIYLVDVVSSPKFIEYLKRMETFVLFFIDAATFVPIEDDKWRFFTMFEKYKTSQGNTAYAFVGYSSVYQFYAYPLNIRPRIAQMLILPPFQKQGLAPNLLSTVYRYYRTNPTVTEITVEDPSDEFELLRDYVDAKDCKQLDSYSKDKLKNGFSAEMAKEAHDTLKMTKRQAHRVYEILRLQVTNVHDDLEFKEYRLNVKQRLNIPYKKQENDIKRMIRKKCYDPEMNKAAALDDSTRKTELESNFQMLLSHYQNVHMRLDKHGC</sequence>
<dbReference type="InterPro" id="IPR017380">
    <property type="entry name" value="Hist_AcTrfase_B-typ_cat-su"/>
</dbReference>
<feature type="domain" description="Histone acetyl transferase HAT1 N-terminal" evidence="13">
    <location>
        <begin position="19"/>
        <end position="207"/>
    </location>
</feature>
<feature type="domain" description="Histone acetyltransferase type B catalytic subunit C-terminal" evidence="14">
    <location>
        <begin position="307"/>
        <end position="358"/>
    </location>
</feature>
<dbReference type="OMA" id="WTCDAND"/>
<dbReference type="InterPro" id="IPR016181">
    <property type="entry name" value="Acyl_CoA_acyltransferase"/>
</dbReference>
<dbReference type="Gene3D" id="3.40.630.30">
    <property type="match status" value="1"/>
</dbReference>
<evidence type="ECO:0000256" key="9">
    <source>
        <dbReference type="PIRNR" id="PIRNR038084"/>
    </source>
</evidence>
<evidence type="ECO:0000259" key="13">
    <source>
        <dbReference type="Pfam" id="PF10394"/>
    </source>
</evidence>
<evidence type="ECO:0000313" key="15">
    <source>
        <dbReference type="EMBL" id="OXA43782.1"/>
    </source>
</evidence>
<dbReference type="InterPro" id="IPR019467">
    <property type="entry name" value="Hat1_N"/>
</dbReference>
<dbReference type="Pfam" id="PF21183">
    <property type="entry name" value="HAT1_C"/>
    <property type="match status" value="1"/>
</dbReference>
<reference evidence="15 16" key="1">
    <citation type="submission" date="2015-12" db="EMBL/GenBank/DDBJ databases">
        <title>The genome of Folsomia candida.</title>
        <authorList>
            <person name="Faddeeva A."/>
            <person name="Derks M.F."/>
            <person name="Anvar Y."/>
            <person name="Smit S."/>
            <person name="Van Straalen N."/>
            <person name="Roelofs D."/>
        </authorList>
    </citation>
    <scope>NUCLEOTIDE SEQUENCE [LARGE SCALE GENOMIC DNA]</scope>
    <source>
        <strain evidence="15 16">VU population</strain>
        <tissue evidence="15">Whole body</tissue>
    </source>
</reference>
<feature type="region of interest" description="Interaction with histone H4 N-terminus" evidence="11">
    <location>
        <begin position="246"/>
        <end position="248"/>
    </location>
</feature>
<proteinExistence type="inferred from homology"/>
<evidence type="ECO:0000256" key="12">
    <source>
        <dbReference type="PIRSR" id="PIRSR038084-3"/>
    </source>
</evidence>
<dbReference type="Proteomes" id="UP000198287">
    <property type="component" value="Unassembled WGS sequence"/>
</dbReference>
<evidence type="ECO:0000256" key="1">
    <source>
        <dbReference type="ARBA" id="ARBA00004123"/>
    </source>
</evidence>